<protein>
    <submittedName>
        <fullName evidence="2">Uncharacterized protein</fullName>
    </submittedName>
</protein>
<dbReference type="Proteomes" id="UP000597762">
    <property type="component" value="Unassembled WGS sequence"/>
</dbReference>
<name>A0A812BY98_ACAPH</name>
<evidence type="ECO:0000256" key="1">
    <source>
        <dbReference type="SAM" id="Phobius"/>
    </source>
</evidence>
<accession>A0A812BY98</accession>
<evidence type="ECO:0000313" key="3">
    <source>
        <dbReference type="Proteomes" id="UP000597762"/>
    </source>
</evidence>
<keyword evidence="1" id="KW-0472">Membrane</keyword>
<dbReference type="EMBL" id="CAHIKZ030000910">
    <property type="protein sequence ID" value="CAE1244688.1"/>
    <property type="molecule type" value="Genomic_DNA"/>
</dbReference>
<gene>
    <name evidence="2" type="ORF">SPHA_24402</name>
</gene>
<feature type="transmembrane region" description="Helical" evidence="1">
    <location>
        <begin position="153"/>
        <end position="177"/>
    </location>
</feature>
<reference evidence="2" key="1">
    <citation type="submission" date="2021-01" db="EMBL/GenBank/DDBJ databases">
        <authorList>
            <person name="Li R."/>
            <person name="Bekaert M."/>
        </authorList>
    </citation>
    <scope>NUCLEOTIDE SEQUENCE</scope>
    <source>
        <strain evidence="2">Farmed</strain>
    </source>
</reference>
<comment type="caution">
    <text evidence="2">The sequence shown here is derived from an EMBL/GenBank/DDBJ whole genome shotgun (WGS) entry which is preliminary data.</text>
</comment>
<feature type="transmembrane region" description="Helical" evidence="1">
    <location>
        <begin position="21"/>
        <end position="42"/>
    </location>
</feature>
<proteinExistence type="predicted"/>
<sequence length="180" mass="21374">MNNLLNKANHYLKKLLKTQTIPALSFLTSLFPLPSFIFSLFLLSLTLSSFPPSLHSFSLPQIWPSISLSWTLTLILYLHSFFSKCFLFLPLFYHFYHIHIALLFFPAFRLLFFSLYIDSYSISIFFHYFNFYLSFHLYSFFPNPILSLRVSQFLCLYSLLFTSSFFLSNSLFHFFLIHSL</sequence>
<dbReference type="AlphaFoldDB" id="A0A812BY98"/>
<organism evidence="2 3">
    <name type="scientific">Acanthosepion pharaonis</name>
    <name type="common">Pharaoh cuttlefish</name>
    <name type="synonym">Sepia pharaonis</name>
    <dbReference type="NCBI Taxonomy" id="158019"/>
    <lineage>
        <taxon>Eukaryota</taxon>
        <taxon>Metazoa</taxon>
        <taxon>Spiralia</taxon>
        <taxon>Lophotrochozoa</taxon>
        <taxon>Mollusca</taxon>
        <taxon>Cephalopoda</taxon>
        <taxon>Coleoidea</taxon>
        <taxon>Decapodiformes</taxon>
        <taxon>Sepiida</taxon>
        <taxon>Sepiina</taxon>
        <taxon>Sepiidae</taxon>
        <taxon>Acanthosepion</taxon>
    </lineage>
</organism>
<keyword evidence="1" id="KW-1133">Transmembrane helix</keyword>
<feature type="transmembrane region" description="Helical" evidence="1">
    <location>
        <begin position="94"/>
        <end position="116"/>
    </location>
</feature>
<keyword evidence="1" id="KW-0812">Transmembrane</keyword>
<keyword evidence="3" id="KW-1185">Reference proteome</keyword>
<evidence type="ECO:0000313" key="2">
    <source>
        <dbReference type="EMBL" id="CAE1244688.1"/>
    </source>
</evidence>
<feature type="transmembrane region" description="Helical" evidence="1">
    <location>
        <begin position="122"/>
        <end position="141"/>
    </location>
</feature>
<feature type="transmembrane region" description="Helical" evidence="1">
    <location>
        <begin position="62"/>
        <end position="82"/>
    </location>
</feature>